<dbReference type="PROSITE" id="PS00076">
    <property type="entry name" value="PYRIDINE_REDOX_1"/>
    <property type="match status" value="1"/>
</dbReference>
<dbReference type="PRINTS" id="PR00368">
    <property type="entry name" value="FADPNR"/>
</dbReference>
<comment type="caution">
    <text evidence="19">The sequence shown here is derived from an EMBL/GenBank/DDBJ whole genome shotgun (WGS) entry which is preliminary data.</text>
</comment>
<dbReference type="PRINTS" id="PR00411">
    <property type="entry name" value="PNDRDTASEI"/>
</dbReference>
<dbReference type="InterPro" id="IPR050151">
    <property type="entry name" value="Class-I_Pyr_Nuc-Dis_Oxidored"/>
</dbReference>
<dbReference type="GO" id="GO:0006103">
    <property type="term" value="P:2-oxoglutarate metabolic process"/>
    <property type="evidence" value="ECO:0007669"/>
    <property type="project" value="TreeGrafter"/>
</dbReference>
<dbReference type="InterPro" id="IPR036188">
    <property type="entry name" value="FAD/NAD-bd_sf"/>
</dbReference>
<dbReference type="InterPro" id="IPR006258">
    <property type="entry name" value="Lipoamide_DH"/>
</dbReference>
<feature type="binding site" evidence="14">
    <location>
        <position position="267"/>
    </location>
    <ligand>
        <name>NAD(+)</name>
        <dbReference type="ChEBI" id="CHEBI:57540"/>
    </ligand>
</feature>
<dbReference type="GO" id="GO:0004148">
    <property type="term" value="F:dihydrolipoyl dehydrogenase (NADH) activity"/>
    <property type="evidence" value="ECO:0007669"/>
    <property type="project" value="UniProtKB-EC"/>
</dbReference>
<evidence type="ECO:0000256" key="14">
    <source>
        <dbReference type="PIRSR" id="PIRSR000350-3"/>
    </source>
</evidence>
<dbReference type="InterPro" id="IPR012999">
    <property type="entry name" value="Pyr_OxRdtase_I_AS"/>
</dbReference>
<keyword evidence="7 14" id="KW-0274">FAD</keyword>
<evidence type="ECO:0000256" key="9">
    <source>
        <dbReference type="ARBA" id="ARBA00023027"/>
    </source>
</evidence>
<evidence type="ECO:0000256" key="15">
    <source>
        <dbReference type="PIRSR" id="PIRSR000350-4"/>
    </source>
</evidence>
<evidence type="ECO:0000256" key="5">
    <source>
        <dbReference type="ARBA" id="ARBA00022490"/>
    </source>
</evidence>
<dbReference type="InterPro" id="IPR016156">
    <property type="entry name" value="FAD/NAD-linked_Rdtase_dimer_sf"/>
</dbReference>
<evidence type="ECO:0000256" key="10">
    <source>
        <dbReference type="ARBA" id="ARBA00023157"/>
    </source>
</evidence>
<dbReference type="PANTHER" id="PTHR22912">
    <property type="entry name" value="DISULFIDE OXIDOREDUCTASE"/>
    <property type="match status" value="1"/>
</dbReference>
<comment type="cofactor">
    <cofactor evidence="14 16">
        <name>FAD</name>
        <dbReference type="ChEBI" id="CHEBI:57692"/>
    </cofactor>
    <text evidence="14 16">Binds 1 FAD per subunit.</text>
</comment>
<feature type="binding site" evidence="14">
    <location>
        <position position="305"/>
    </location>
    <ligand>
        <name>NAD(+)</name>
        <dbReference type="ChEBI" id="CHEBI:57540"/>
    </ligand>
</feature>
<evidence type="ECO:0000256" key="16">
    <source>
        <dbReference type="RuleBase" id="RU003692"/>
    </source>
</evidence>
<evidence type="ECO:0000256" key="4">
    <source>
        <dbReference type="ARBA" id="ARBA00016961"/>
    </source>
</evidence>
<feature type="domain" description="FAD/NAD(P)-binding" evidence="18">
    <location>
        <begin position="4"/>
        <end position="320"/>
    </location>
</feature>
<dbReference type="PANTHER" id="PTHR22912:SF217">
    <property type="entry name" value="DIHYDROLIPOYL DEHYDROGENASE"/>
    <property type="match status" value="1"/>
</dbReference>
<keyword evidence="10" id="KW-1015">Disulfide bond</keyword>
<evidence type="ECO:0000256" key="6">
    <source>
        <dbReference type="ARBA" id="ARBA00022630"/>
    </source>
</evidence>
<evidence type="ECO:0000259" key="17">
    <source>
        <dbReference type="Pfam" id="PF02852"/>
    </source>
</evidence>
<keyword evidence="11 16" id="KW-0676">Redox-active center</keyword>
<protein>
    <recommendedName>
        <fullName evidence="4 16">Dihydrolipoyl dehydrogenase</fullName>
        <ecNumber evidence="3 16">1.8.1.4</ecNumber>
    </recommendedName>
</protein>
<dbReference type="PIRSF" id="PIRSF000350">
    <property type="entry name" value="Mercury_reductase_MerA"/>
    <property type="match status" value="1"/>
</dbReference>
<dbReference type="Gene3D" id="3.50.50.60">
    <property type="entry name" value="FAD/NAD(P)-binding domain"/>
    <property type="match status" value="2"/>
</dbReference>
<dbReference type="EMBL" id="WSFT01000021">
    <property type="protein sequence ID" value="MBS4537705.1"/>
    <property type="molecule type" value="Genomic_DNA"/>
</dbReference>
<dbReference type="GO" id="GO:0005737">
    <property type="term" value="C:cytoplasm"/>
    <property type="evidence" value="ECO:0007669"/>
    <property type="project" value="UniProtKB-SubCell"/>
</dbReference>
<comment type="subcellular location">
    <subcellularLocation>
        <location evidence="1">Cytoplasm</location>
    </subcellularLocation>
</comment>
<comment type="similarity">
    <text evidence="2 16">Belongs to the class-I pyridine nucleotide-disulfide oxidoreductase family.</text>
</comment>
<dbReference type="NCBIfam" id="TIGR01350">
    <property type="entry name" value="lipoamide_DH"/>
    <property type="match status" value="1"/>
</dbReference>
<gene>
    <name evidence="19" type="primary">lpdA</name>
    <name evidence="19" type="ORF">GOQ27_04480</name>
</gene>
<keyword evidence="6 16" id="KW-0285">Flavoprotein</keyword>
<evidence type="ECO:0000256" key="11">
    <source>
        <dbReference type="ARBA" id="ARBA00023284"/>
    </source>
</evidence>
<keyword evidence="14" id="KW-0547">Nucleotide-binding</keyword>
<dbReference type="SUPFAM" id="SSF55424">
    <property type="entry name" value="FAD/NAD-linked reductases, dimerisation (C-terminal) domain"/>
    <property type="match status" value="1"/>
</dbReference>
<feature type="binding site" evidence="14">
    <location>
        <begin position="181"/>
        <end position="188"/>
    </location>
    <ligand>
        <name>NAD(+)</name>
        <dbReference type="ChEBI" id="CHEBI:57540"/>
    </ligand>
</feature>
<dbReference type="Proteomes" id="UP000724672">
    <property type="component" value="Unassembled WGS sequence"/>
</dbReference>
<evidence type="ECO:0000256" key="8">
    <source>
        <dbReference type="ARBA" id="ARBA00023002"/>
    </source>
</evidence>
<feature type="active site" description="Proton acceptor" evidence="13">
    <location>
        <position position="437"/>
    </location>
</feature>
<feature type="binding site" evidence="14">
    <location>
        <position position="50"/>
    </location>
    <ligand>
        <name>FAD</name>
        <dbReference type="ChEBI" id="CHEBI:57692"/>
    </ligand>
</feature>
<dbReference type="GO" id="GO:0050660">
    <property type="term" value="F:flavin adenine dinucleotide binding"/>
    <property type="evidence" value="ECO:0007669"/>
    <property type="project" value="InterPro"/>
</dbReference>
<evidence type="ECO:0000256" key="3">
    <source>
        <dbReference type="ARBA" id="ARBA00012608"/>
    </source>
</evidence>
<evidence type="ECO:0000256" key="2">
    <source>
        <dbReference type="ARBA" id="ARBA00007532"/>
    </source>
</evidence>
<keyword evidence="20" id="KW-1185">Reference proteome</keyword>
<dbReference type="Pfam" id="PF07992">
    <property type="entry name" value="Pyr_redox_2"/>
    <property type="match status" value="1"/>
</dbReference>
<dbReference type="AlphaFoldDB" id="A0A942UTI8"/>
<dbReference type="InterPro" id="IPR001100">
    <property type="entry name" value="Pyr_nuc-diS_OxRdtase"/>
</dbReference>
<evidence type="ECO:0000256" key="1">
    <source>
        <dbReference type="ARBA" id="ARBA00004496"/>
    </source>
</evidence>
<dbReference type="EC" id="1.8.1.4" evidence="3 16"/>
<keyword evidence="5" id="KW-0963">Cytoplasm</keyword>
<evidence type="ECO:0000256" key="7">
    <source>
        <dbReference type="ARBA" id="ARBA00022827"/>
    </source>
</evidence>
<dbReference type="RefSeq" id="WP_203365636.1">
    <property type="nucleotide sequence ID" value="NZ_WSFT01000021.1"/>
</dbReference>
<sequence>MKNYDITVLGGGPGGYVAAIKAAQMGAKTALIEKDNVGGVCLNWGCIPTKTLLKSAKVYEYMMNSEKYGIDLEDKSSININWDNIKNRKDKVVKQLTGGVGVLLKKNGVDVYNGFGTVVDKNTIEINDEKINTKNIIIATGSSPRISNTPGFKEAMEKGFIVTSKEILDLEEIPEKLLIIGGGVISVEFATLYNTLGSKVTILQRSNRILGNIDEDIRDNMSRILERDGVEIIYDTSIERIEDNKVTVVIDGKERVLEGDKILSSIGRVPNMKGLENLNLETYKRGIVTDEFMRTNVENVYAIGDVNGKFMLAHVASAEGIASVENILGEESKINYNTVPSCIYGFPEIGVAGLTEKEAKEKGHDVLVSTFPLSANGKSLAEGESDGFIKIVADKKYGEVLGVHILAPHATDMIAEAVTTMELEGTVYELAKAIHPHPTLSEIVMEAAHGAIDKPIHIFKD</sequence>
<organism evidence="19 20">
    <name type="scientific">Anaeromonas frigoriresistens</name>
    <dbReference type="NCBI Taxonomy" id="2683708"/>
    <lineage>
        <taxon>Bacteria</taxon>
        <taxon>Bacillati</taxon>
        <taxon>Bacillota</taxon>
        <taxon>Tissierellia</taxon>
        <taxon>Tissierellales</taxon>
        <taxon>Thermohalobacteraceae</taxon>
        <taxon>Anaeromonas</taxon>
    </lineage>
</organism>
<comment type="catalytic activity">
    <reaction evidence="12 16">
        <text>N(6)-[(R)-dihydrolipoyl]-L-lysyl-[protein] + NAD(+) = N(6)-[(R)-lipoyl]-L-lysyl-[protein] + NADH + H(+)</text>
        <dbReference type="Rhea" id="RHEA:15045"/>
        <dbReference type="Rhea" id="RHEA-COMP:10474"/>
        <dbReference type="Rhea" id="RHEA-COMP:10475"/>
        <dbReference type="ChEBI" id="CHEBI:15378"/>
        <dbReference type="ChEBI" id="CHEBI:57540"/>
        <dbReference type="ChEBI" id="CHEBI:57945"/>
        <dbReference type="ChEBI" id="CHEBI:83099"/>
        <dbReference type="ChEBI" id="CHEBI:83100"/>
        <dbReference type="EC" id="1.8.1.4"/>
    </reaction>
</comment>
<feature type="binding site" evidence="14">
    <location>
        <begin position="140"/>
        <end position="142"/>
    </location>
    <ligand>
        <name>FAD</name>
        <dbReference type="ChEBI" id="CHEBI:57692"/>
    </ligand>
</feature>
<dbReference type="Gene3D" id="3.30.390.30">
    <property type="match status" value="1"/>
</dbReference>
<feature type="binding site" evidence="14">
    <location>
        <position position="116"/>
    </location>
    <ligand>
        <name>FAD</name>
        <dbReference type="ChEBI" id="CHEBI:57692"/>
    </ligand>
</feature>
<evidence type="ECO:0000313" key="19">
    <source>
        <dbReference type="EMBL" id="MBS4537705.1"/>
    </source>
</evidence>
<evidence type="ECO:0000256" key="12">
    <source>
        <dbReference type="ARBA" id="ARBA00049187"/>
    </source>
</evidence>
<dbReference type="Pfam" id="PF02852">
    <property type="entry name" value="Pyr_redox_dim"/>
    <property type="match status" value="1"/>
</dbReference>
<dbReference type="InterPro" id="IPR023753">
    <property type="entry name" value="FAD/NAD-binding_dom"/>
</dbReference>
<dbReference type="FunFam" id="3.30.390.30:FF:000001">
    <property type="entry name" value="Dihydrolipoyl dehydrogenase"/>
    <property type="match status" value="1"/>
</dbReference>
<feature type="binding site" evidence="14">
    <location>
        <begin position="311"/>
        <end position="314"/>
    </location>
    <ligand>
        <name>FAD</name>
        <dbReference type="ChEBI" id="CHEBI:57692"/>
    </ligand>
</feature>
<evidence type="ECO:0000256" key="13">
    <source>
        <dbReference type="PIRSR" id="PIRSR000350-2"/>
    </source>
</evidence>
<evidence type="ECO:0000313" key="20">
    <source>
        <dbReference type="Proteomes" id="UP000724672"/>
    </source>
</evidence>
<evidence type="ECO:0000259" key="18">
    <source>
        <dbReference type="Pfam" id="PF07992"/>
    </source>
</evidence>
<reference evidence="19" key="1">
    <citation type="submission" date="2019-12" db="EMBL/GenBank/DDBJ databases">
        <title>Clostridiaceae gen. nov. sp. nov., isolated from sediment in Xinjiang, China.</title>
        <authorList>
            <person name="Zhang R."/>
        </authorList>
    </citation>
    <scope>NUCLEOTIDE SEQUENCE</scope>
    <source>
        <strain evidence="19">D2Q-11</strain>
    </source>
</reference>
<dbReference type="InterPro" id="IPR004099">
    <property type="entry name" value="Pyr_nucl-diS_OxRdtase_dimer"/>
</dbReference>
<keyword evidence="9 14" id="KW-0520">NAD</keyword>
<accession>A0A942UTI8</accession>
<feature type="disulfide bond" description="Redox-active" evidence="15">
    <location>
        <begin position="41"/>
        <end position="46"/>
    </location>
</feature>
<feature type="domain" description="Pyridine nucleotide-disulphide oxidoreductase dimerisation" evidence="17">
    <location>
        <begin position="339"/>
        <end position="448"/>
    </location>
</feature>
<dbReference type="SUPFAM" id="SSF51905">
    <property type="entry name" value="FAD/NAD(P)-binding domain"/>
    <property type="match status" value="1"/>
</dbReference>
<name>A0A942UTI8_9FIRM</name>
<proteinExistence type="inferred from homology"/>
<keyword evidence="8 16" id="KW-0560">Oxidoreductase</keyword>
<comment type="miscellaneous">
    <text evidence="16">The active site is a redox-active disulfide bond.</text>
</comment>